<dbReference type="InterPro" id="IPR050745">
    <property type="entry name" value="Multifunctional_regulatory"/>
</dbReference>
<keyword evidence="4" id="KW-0732">Signal</keyword>
<dbReference type="InterPro" id="IPR002110">
    <property type="entry name" value="Ankyrin_rpt"/>
</dbReference>
<feature type="repeat" description="ANK" evidence="3">
    <location>
        <begin position="115"/>
        <end position="143"/>
    </location>
</feature>
<feature type="repeat" description="ANK" evidence="3">
    <location>
        <begin position="80"/>
        <end position="112"/>
    </location>
</feature>
<proteinExistence type="predicted"/>
<dbReference type="PROSITE" id="PS50297">
    <property type="entry name" value="ANK_REP_REGION"/>
    <property type="match status" value="5"/>
</dbReference>
<reference evidence="5" key="1">
    <citation type="journal article" date="2014" name="Genome Announc.">
        <title>Complete sequencing and chromosome-scale genome assembly of the industrial progenitor strain P2niaD18 from the penicillin producer Penicillium chrysogenum.</title>
        <authorList>
            <person name="Specht T."/>
            <person name="Dahlmann T.A."/>
            <person name="Zadra I."/>
            <person name="Kurnsteiner H."/>
            <person name="Kuck U."/>
        </authorList>
    </citation>
    <scope>NUCLEOTIDE SEQUENCE [LARGE SCALE GENOMIC DNA]</scope>
    <source>
        <strain evidence="5">P2niaD18</strain>
    </source>
</reference>
<feature type="repeat" description="ANK" evidence="3">
    <location>
        <begin position="349"/>
        <end position="382"/>
    </location>
</feature>
<dbReference type="Pfam" id="PF12796">
    <property type="entry name" value="Ank_2"/>
    <property type="match status" value="2"/>
</dbReference>
<feature type="chain" id="PRO_5007893312" evidence="4">
    <location>
        <begin position="19"/>
        <end position="404"/>
    </location>
</feature>
<keyword evidence="2 3" id="KW-0040">ANK repeat</keyword>
<feature type="repeat" description="ANK" evidence="3">
    <location>
        <begin position="279"/>
        <end position="313"/>
    </location>
</feature>
<dbReference type="SUPFAM" id="SSF48403">
    <property type="entry name" value="Ankyrin repeat"/>
    <property type="match status" value="1"/>
</dbReference>
<dbReference type="Proteomes" id="UP000076449">
    <property type="component" value="Chromosome I"/>
</dbReference>
<dbReference type="Pfam" id="PF00023">
    <property type="entry name" value="Ank"/>
    <property type="match status" value="2"/>
</dbReference>
<organism evidence="5">
    <name type="scientific">Penicillium chrysogenum</name>
    <name type="common">Penicillium notatum</name>
    <dbReference type="NCBI Taxonomy" id="5076"/>
    <lineage>
        <taxon>Eukaryota</taxon>
        <taxon>Fungi</taxon>
        <taxon>Dikarya</taxon>
        <taxon>Ascomycota</taxon>
        <taxon>Pezizomycotina</taxon>
        <taxon>Eurotiomycetes</taxon>
        <taxon>Eurotiomycetidae</taxon>
        <taxon>Eurotiales</taxon>
        <taxon>Aspergillaceae</taxon>
        <taxon>Penicillium</taxon>
        <taxon>Penicillium chrysogenum species complex</taxon>
    </lineage>
</organism>
<evidence type="ECO:0000313" key="5">
    <source>
        <dbReference type="EMBL" id="KZN90035.1"/>
    </source>
</evidence>
<evidence type="ECO:0000256" key="3">
    <source>
        <dbReference type="PROSITE-ProRule" id="PRU00023"/>
    </source>
</evidence>
<dbReference type="InterPro" id="IPR036770">
    <property type="entry name" value="Ankyrin_rpt-contain_sf"/>
</dbReference>
<dbReference type="PROSITE" id="PS50088">
    <property type="entry name" value="ANK_REPEAT"/>
    <property type="match status" value="5"/>
</dbReference>
<evidence type="ECO:0000256" key="1">
    <source>
        <dbReference type="ARBA" id="ARBA00022737"/>
    </source>
</evidence>
<keyword evidence="1" id="KW-0677">Repeat</keyword>
<dbReference type="Gene3D" id="1.25.40.20">
    <property type="entry name" value="Ankyrin repeat-containing domain"/>
    <property type="match status" value="1"/>
</dbReference>
<dbReference type="PANTHER" id="PTHR24189:SF50">
    <property type="entry name" value="ANKYRIN REPEAT AND SOCS BOX PROTEIN 2"/>
    <property type="match status" value="1"/>
</dbReference>
<protein>
    <submittedName>
        <fullName evidence="5">Ankyrin-1</fullName>
    </submittedName>
</protein>
<evidence type="ECO:0000256" key="4">
    <source>
        <dbReference type="SAM" id="SignalP"/>
    </source>
</evidence>
<dbReference type="SMART" id="SM00248">
    <property type="entry name" value="ANK"/>
    <property type="match status" value="9"/>
</dbReference>
<dbReference type="PRINTS" id="PR01415">
    <property type="entry name" value="ANKYRIN"/>
</dbReference>
<feature type="repeat" description="ANK" evidence="3">
    <location>
        <begin position="314"/>
        <end position="348"/>
    </location>
</feature>
<dbReference type="EMBL" id="CM002798">
    <property type="protein sequence ID" value="KZN90035.1"/>
    <property type="molecule type" value="Genomic_DNA"/>
</dbReference>
<feature type="signal peptide" evidence="4">
    <location>
        <begin position="1"/>
        <end position="18"/>
    </location>
</feature>
<accession>A0A167V5U4</accession>
<name>A0A167V5U4_PENCH</name>
<evidence type="ECO:0000256" key="2">
    <source>
        <dbReference type="ARBA" id="ARBA00023043"/>
    </source>
</evidence>
<dbReference type="AlphaFoldDB" id="A0A167V5U4"/>
<dbReference type="PANTHER" id="PTHR24189">
    <property type="entry name" value="MYOTROPHIN"/>
    <property type="match status" value="1"/>
</dbReference>
<sequence>MSISLLSLSNELLFAILAELEVEDVLSVLETHPDLYQVSYRCLRKRRRHLSLRSYSISGNISRVRILLKAGAKADDWSLTFGSSLARAAANGHEEIVKLLLDHGARMDHEGFHHPLQVAALKGYFTIVKLMLDYGVDVNTKGPLGHTALTETILYKGRYSYQKGGPWMGRGRCLYRRSKTPFSYYDTMKVLLEYGANPSIPKPYGSALHTAMENYPYLQQDTVGLLLEYGADPNARIYGDVTPLHLINPTCTKPNDPRCTEIAKLLLAHGADVNAQNTDGITPIHIAAAANGRGEALTRIYLDHRADVNIADSYGLTPLHRAVARSLNNIPVIELLLKSGANVGAKEAGGNTPLHTAVRFEAPNEAIQLLLKYGADMNSSNKEYECDTPLKMMEKWLGETVGLR</sequence>
<gene>
    <name evidence="5" type="ORF">EN45_001430</name>
</gene>